<feature type="region of interest" description="Disordered" evidence="1">
    <location>
        <begin position="81"/>
        <end position="139"/>
    </location>
</feature>
<feature type="compositionally biased region" description="Basic and acidic residues" evidence="1">
    <location>
        <begin position="367"/>
        <end position="393"/>
    </location>
</feature>
<feature type="region of interest" description="Disordered" evidence="1">
    <location>
        <begin position="444"/>
        <end position="666"/>
    </location>
</feature>
<reference evidence="2 3" key="1">
    <citation type="submission" date="2023-07" db="EMBL/GenBank/DDBJ databases">
        <title>Functional and genomic diversity of the sorghum phyllosphere microbiome.</title>
        <authorList>
            <person name="Shade A."/>
        </authorList>
    </citation>
    <scope>NUCLEOTIDE SEQUENCE [LARGE SCALE GENOMIC DNA]</scope>
    <source>
        <strain evidence="2 3">SORGH_AS_1064</strain>
    </source>
</reference>
<feature type="region of interest" description="Disordered" evidence="1">
    <location>
        <begin position="180"/>
        <end position="201"/>
    </location>
</feature>
<feature type="region of interest" description="Disordered" evidence="1">
    <location>
        <begin position="266"/>
        <end position="393"/>
    </location>
</feature>
<feature type="compositionally biased region" description="Acidic residues" evidence="1">
    <location>
        <begin position="286"/>
        <end position="298"/>
    </location>
</feature>
<feature type="compositionally biased region" description="Basic and acidic residues" evidence="1">
    <location>
        <begin position="456"/>
        <end position="469"/>
    </location>
</feature>
<feature type="compositionally biased region" description="Basic and acidic residues" evidence="1">
    <location>
        <begin position="640"/>
        <end position="656"/>
    </location>
</feature>
<evidence type="ECO:0000256" key="1">
    <source>
        <dbReference type="SAM" id="MobiDB-lite"/>
    </source>
</evidence>
<feature type="region of interest" description="Disordered" evidence="1">
    <location>
        <begin position="232"/>
        <end position="254"/>
    </location>
</feature>
<feature type="compositionally biased region" description="Basic and acidic residues" evidence="1">
    <location>
        <begin position="81"/>
        <end position="92"/>
    </location>
</feature>
<feature type="compositionally biased region" description="Basic and acidic residues" evidence="1">
    <location>
        <begin position="501"/>
        <end position="516"/>
    </location>
</feature>
<name>A0ABU0TLZ8_9FLAO</name>
<comment type="caution">
    <text evidence="2">The sequence shown here is derived from an EMBL/GenBank/DDBJ whole genome shotgun (WGS) entry which is preliminary data.</text>
</comment>
<feature type="compositionally biased region" description="Basic and acidic residues" evidence="1">
    <location>
        <begin position="555"/>
        <end position="569"/>
    </location>
</feature>
<feature type="compositionally biased region" description="Acidic residues" evidence="1">
    <location>
        <begin position="346"/>
        <end position="356"/>
    </location>
</feature>
<accession>A0ABU0TLZ8</accession>
<feature type="compositionally biased region" description="Polar residues" evidence="1">
    <location>
        <begin position="93"/>
        <end position="105"/>
    </location>
</feature>
<gene>
    <name evidence="2" type="ORF">QE404_003210</name>
</gene>
<feature type="compositionally biased region" description="Basic and acidic residues" evidence="1">
    <location>
        <begin position="588"/>
        <end position="620"/>
    </location>
</feature>
<feature type="compositionally biased region" description="Polar residues" evidence="1">
    <location>
        <begin position="627"/>
        <end position="639"/>
    </location>
</feature>
<protein>
    <recommendedName>
        <fullName evidence="4">Tetratricopeptide repeat protein</fullName>
    </recommendedName>
</protein>
<dbReference type="RefSeq" id="WP_307452040.1">
    <property type="nucleotide sequence ID" value="NZ_JAUTAL010000001.1"/>
</dbReference>
<organism evidence="2 3">
    <name type="scientific">Chryseobacterium camelliae</name>
    <dbReference type="NCBI Taxonomy" id="1265445"/>
    <lineage>
        <taxon>Bacteria</taxon>
        <taxon>Pseudomonadati</taxon>
        <taxon>Bacteroidota</taxon>
        <taxon>Flavobacteriia</taxon>
        <taxon>Flavobacteriales</taxon>
        <taxon>Weeksellaceae</taxon>
        <taxon>Chryseobacterium group</taxon>
        <taxon>Chryseobacterium</taxon>
    </lineage>
</organism>
<keyword evidence="3" id="KW-1185">Reference proteome</keyword>
<dbReference type="EMBL" id="JAUTAL010000001">
    <property type="protein sequence ID" value="MDQ1098063.1"/>
    <property type="molecule type" value="Genomic_DNA"/>
</dbReference>
<evidence type="ECO:0000313" key="2">
    <source>
        <dbReference type="EMBL" id="MDQ1098063.1"/>
    </source>
</evidence>
<feature type="compositionally biased region" description="Polar residues" evidence="1">
    <location>
        <begin position="182"/>
        <end position="194"/>
    </location>
</feature>
<sequence>MNPRVLELLKEPKNIQPEDLTLLKEEINSFPYVQNIRALHLYGVHLHDKGNYQKELATTAAYTTDKKILYQLINGKIEQKRKEPVTEKKKTEAPQNFKYSYNNGSFPIKREDKAEENNKPSENHRETSYIQPAPKPEIKHVYVQGERNRILFDGEENFMNEDNHEVIDLESTLESGVIVTQKPESGPSNQNISSEGEDVTRNTENQSVITHDPVGHDSADQSGVEENIAAERQENHEEPTELSSNEIIEQKENAENIIQEITDPAEVSFKEAEPLMPEPRVSENAGAEEGESSGEDQSEPAADAITAFSSDIIVDQEENTEDVVKDKIADPTGVSFKETEAFMPETDAEGNTESDEQQASSVEAEADEKGLDFTHEKIISEDKINSEKTEENLEDKTELSFHGMDSFLPDVQIQAVHKDQTAEPISAKPAINKHEEEMRRLIEEVEKKMKASRNTSEIKAEKDAEDNAGHEISFAETQSFVVADSQEEKFKETTEATSSSEAEHPQKKNEETHIEESFSESEPDQDQKENTVPPAEKPATAWKPMSFEVHTPDSLIDKKQEIPEHRKEPAVQAENRLQEILPPAEDMPALKEDRSENRESHDEPLKEDPETPENKDHDEQAPVMNVSFFSSDISSWTVDQTKKENTQQSRSEEKAAEATPKTTQAAADSNVPGFINTWQSWLKIDRTQEPVKEKAEIKNKAIEAFIENNPRISQLKEESSFVIKEKNDDISHLMTETLANLYFEQKLYTKAIKAFEILINKYPDKKEYFENRIKEIKDFRTKG</sequence>
<evidence type="ECO:0000313" key="3">
    <source>
        <dbReference type="Proteomes" id="UP001225072"/>
    </source>
</evidence>
<proteinExistence type="predicted"/>
<dbReference type="Proteomes" id="UP001225072">
    <property type="component" value="Unassembled WGS sequence"/>
</dbReference>
<feature type="compositionally biased region" description="Basic and acidic residues" evidence="1">
    <location>
        <begin position="108"/>
        <end position="127"/>
    </location>
</feature>
<evidence type="ECO:0008006" key="4">
    <source>
        <dbReference type="Google" id="ProtNLM"/>
    </source>
</evidence>